<dbReference type="KEGG" id="atq:GH723_03240"/>
<dbReference type="Pfam" id="PF02661">
    <property type="entry name" value="Fic"/>
    <property type="match status" value="1"/>
</dbReference>
<feature type="domain" description="Fido" evidence="4">
    <location>
        <begin position="136"/>
        <end position="243"/>
    </location>
</feature>
<feature type="binding site" evidence="1">
    <location>
        <position position="90"/>
    </location>
    <ligand>
        <name>ATP</name>
        <dbReference type="ChEBI" id="CHEBI:30616"/>
    </ligand>
</feature>
<dbReference type="Proteomes" id="UP000334019">
    <property type="component" value="Chromosome"/>
</dbReference>
<dbReference type="AlphaFoldDB" id="A0A5Q2REU7"/>
<gene>
    <name evidence="6" type="ORF">GH723_03240</name>
</gene>
<feature type="active site" evidence="2">
    <location>
        <position position="225"/>
    </location>
</feature>
<evidence type="ECO:0000313" key="7">
    <source>
        <dbReference type="Proteomes" id="UP000334019"/>
    </source>
</evidence>
<evidence type="ECO:0000259" key="5">
    <source>
        <dbReference type="Pfam" id="PF13784"/>
    </source>
</evidence>
<accession>A0A5Q2REU7</accession>
<dbReference type="InterPro" id="IPR003812">
    <property type="entry name" value="Fido"/>
</dbReference>
<dbReference type="SUPFAM" id="SSF140931">
    <property type="entry name" value="Fic-like"/>
    <property type="match status" value="1"/>
</dbReference>
<name>A0A5Q2REU7_9ACTN</name>
<reference evidence="6 7" key="1">
    <citation type="submission" date="2019-11" db="EMBL/GenBank/DDBJ databases">
        <authorList>
            <person name="He Y."/>
        </authorList>
    </citation>
    <scope>NUCLEOTIDE SEQUENCE [LARGE SCALE GENOMIC DNA]</scope>
    <source>
        <strain evidence="6 7">SCSIO 58843</strain>
    </source>
</reference>
<dbReference type="InterPro" id="IPR026287">
    <property type="entry name" value="SoFic-like"/>
</dbReference>
<evidence type="ECO:0000256" key="1">
    <source>
        <dbReference type="PIRSR" id="PIRSR038925-1"/>
    </source>
</evidence>
<sequence length="397" mass="43673">MQIERFRESPTGRLVPITVEEAGHEVNHFAFVPSPLPSDLHLGPKTWGAAIDAAHHLGRLDALAKELLPNPMLVARPTIRREAVSTSALEGTFAPAADVLSSELDADIPRSHAVTEVLNFIHATEQGIARMKVLPISTRLACELQETLISGTPSEDWQTGKVRQTQVLIGPYKGCSVLEATYIPPPPGDELSNGMSDWEKWIHTETDLHPVIRVAAAHYQFEALHPFTDGNGRIGRLIAILQLMDYGLLSEPLINLSPYFEAQSDRYRHLLREVSTVGAFDAWITYFCNALSAQAMDAESRIRALLAWREDALATLRARGMKGVALAVTEKLIEFPSLTVKHVSDTHNVSVQAANHAVGRLTEAGILEEVTGRSYNRVFQAPAVLDILFRPAPTPTR</sequence>
<protein>
    <submittedName>
        <fullName evidence="6">Fic family protein</fullName>
    </submittedName>
</protein>
<dbReference type="GO" id="GO:0005524">
    <property type="term" value="F:ATP binding"/>
    <property type="evidence" value="ECO:0007669"/>
    <property type="project" value="UniProtKB-KW"/>
</dbReference>
<keyword evidence="1" id="KW-0067">ATP-binding</keyword>
<dbReference type="PIRSF" id="PIRSF038925">
    <property type="entry name" value="AMP-prot_trans"/>
    <property type="match status" value="1"/>
</dbReference>
<proteinExistence type="predicted"/>
<feature type="binding site" evidence="1">
    <location>
        <begin position="230"/>
        <end position="236"/>
    </location>
    <ligand>
        <name>ATP</name>
        <dbReference type="ChEBI" id="CHEBI:30616"/>
    </ligand>
</feature>
<evidence type="ECO:0000256" key="3">
    <source>
        <dbReference type="PIRSR" id="PIRSR640198-2"/>
    </source>
</evidence>
<feature type="binding site" evidence="3">
    <location>
        <begin position="229"/>
        <end position="236"/>
    </location>
    <ligand>
        <name>ATP</name>
        <dbReference type="ChEBI" id="CHEBI:30616"/>
    </ligand>
</feature>
<dbReference type="Pfam" id="PF13784">
    <property type="entry name" value="Fic_N"/>
    <property type="match status" value="1"/>
</dbReference>
<keyword evidence="1" id="KW-0547">Nucleotide-binding</keyword>
<organism evidence="6 7">
    <name type="scientific">Actinomarinicola tropica</name>
    <dbReference type="NCBI Taxonomy" id="2789776"/>
    <lineage>
        <taxon>Bacteria</taxon>
        <taxon>Bacillati</taxon>
        <taxon>Actinomycetota</taxon>
        <taxon>Acidimicrobiia</taxon>
        <taxon>Acidimicrobiales</taxon>
        <taxon>Iamiaceae</taxon>
        <taxon>Actinomarinicola</taxon>
    </lineage>
</organism>
<dbReference type="Gene3D" id="1.10.3290.10">
    <property type="entry name" value="Fido-like domain"/>
    <property type="match status" value="1"/>
</dbReference>
<dbReference type="PANTHER" id="PTHR13504:SF38">
    <property type="entry name" value="FIDO DOMAIN-CONTAINING PROTEIN"/>
    <property type="match status" value="1"/>
</dbReference>
<dbReference type="EMBL" id="CP045851">
    <property type="protein sequence ID" value="QGG94193.1"/>
    <property type="molecule type" value="Genomic_DNA"/>
</dbReference>
<feature type="binding site" evidence="1">
    <location>
        <position position="267"/>
    </location>
    <ligand>
        <name>ATP</name>
        <dbReference type="ChEBI" id="CHEBI:30616"/>
    </ligand>
</feature>
<dbReference type="PANTHER" id="PTHR13504">
    <property type="entry name" value="FIDO DOMAIN-CONTAINING PROTEIN DDB_G0283145"/>
    <property type="match status" value="1"/>
</dbReference>
<dbReference type="InterPro" id="IPR040198">
    <property type="entry name" value="Fido_containing"/>
</dbReference>
<evidence type="ECO:0000256" key="2">
    <source>
        <dbReference type="PIRSR" id="PIRSR640198-1"/>
    </source>
</evidence>
<dbReference type="InterPro" id="IPR025758">
    <property type="entry name" value="Fic/DOC_N"/>
</dbReference>
<dbReference type="InterPro" id="IPR036597">
    <property type="entry name" value="Fido-like_dom_sf"/>
</dbReference>
<feature type="binding site" evidence="1">
    <location>
        <position position="225"/>
    </location>
    <ligand>
        <name>ATP</name>
        <dbReference type="ChEBI" id="CHEBI:30616"/>
    </ligand>
</feature>
<evidence type="ECO:0000313" key="6">
    <source>
        <dbReference type="EMBL" id="QGG94193.1"/>
    </source>
</evidence>
<evidence type="ECO:0000259" key="4">
    <source>
        <dbReference type="Pfam" id="PF02661"/>
    </source>
</evidence>
<dbReference type="RefSeq" id="WP_153758299.1">
    <property type="nucleotide sequence ID" value="NZ_CP045851.1"/>
</dbReference>
<keyword evidence="7" id="KW-1185">Reference proteome</keyword>
<feature type="domain" description="Fic/DOC N-terminal" evidence="5">
    <location>
        <begin position="49"/>
        <end position="128"/>
    </location>
</feature>